<keyword evidence="2" id="KW-1185">Reference proteome</keyword>
<dbReference type="WBParaSite" id="OFLC_0000886701-mRNA-1">
    <property type="protein sequence ID" value="OFLC_0000886701-mRNA-1"/>
    <property type="gene ID" value="OFLC_0000886701"/>
</dbReference>
<accession>A0A183HN06</accession>
<reference evidence="1 2" key="2">
    <citation type="submission" date="2018-11" db="EMBL/GenBank/DDBJ databases">
        <authorList>
            <consortium name="Pathogen Informatics"/>
        </authorList>
    </citation>
    <scope>NUCLEOTIDE SEQUENCE [LARGE SCALE GENOMIC DNA]</scope>
</reference>
<evidence type="ECO:0000313" key="3">
    <source>
        <dbReference type="WBParaSite" id="OFLC_0000886701-mRNA-1"/>
    </source>
</evidence>
<dbReference type="STRING" id="387005.A0A183HN06"/>
<evidence type="ECO:0000313" key="1">
    <source>
        <dbReference type="EMBL" id="VDO57783.1"/>
    </source>
</evidence>
<dbReference type="Proteomes" id="UP000267606">
    <property type="component" value="Unassembled WGS sequence"/>
</dbReference>
<reference evidence="3" key="1">
    <citation type="submission" date="2016-06" db="UniProtKB">
        <authorList>
            <consortium name="WormBaseParasite"/>
        </authorList>
    </citation>
    <scope>IDENTIFICATION</scope>
</reference>
<dbReference type="AlphaFoldDB" id="A0A183HN06"/>
<organism evidence="3">
    <name type="scientific">Onchocerca flexuosa</name>
    <dbReference type="NCBI Taxonomy" id="387005"/>
    <lineage>
        <taxon>Eukaryota</taxon>
        <taxon>Metazoa</taxon>
        <taxon>Ecdysozoa</taxon>
        <taxon>Nematoda</taxon>
        <taxon>Chromadorea</taxon>
        <taxon>Rhabditida</taxon>
        <taxon>Spirurina</taxon>
        <taxon>Spiruromorpha</taxon>
        <taxon>Filarioidea</taxon>
        <taxon>Onchocercidae</taxon>
        <taxon>Onchocerca</taxon>
    </lineage>
</organism>
<gene>
    <name evidence="1" type="ORF">OFLC_LOCUS8865</name>
</gene>
<evidence type="ECO:0000313" key="2">
    <source>
        <dbReference type="Proteomes" id="UP000267606"/>
    </source>
</evidence>
<proteinExistence type="predicted"/>
<sequence length="103" mass="11751">MQTILDQLLQRVKSLVKVGSLFEYAAAAILNYRINTICLPKSLCLMMQQAVENCKCNSGKNYKFYPASIVTARYFIDDARSLAFTTISKGHNYRIILQDMEMT</sequence>
<dbReference type="EMBL" id="UZAJ01010384">
    <property type="protein sequence ID" value="VDO57783.1"/>
    <property type="molecule type" value="Genomic_DNA"/>
</dbReference>
<name>A0A183HN06_9BILA</name>
<protein>
    <submittedName>
        <fullName evidence="3">Transposase</fullName>
    </submittedName>
</protein>